<dbReference type="GO" id="GO:0006355">
    <property type="term" value="P:regulation of DNA-templated transcription"/>
    <property type="evidence" value="ECO:0007669"/>
    <property type="project" value="InterPro"/>
</dbReference>
<evidence type="ECO:0000313" key="3">
    <source>
        <dbReference type="EMBL" id="OIT04499.1"/>
    </source>
</evidence>
<gene>
    <name evidence="3" type="primary">ZAT9_1</name>
    <name evidence="3" type="ORF">A4A49_17552</name>
</gene>
<keyword evidence="1" id="KW-0863">Zinc-finger</keyword>
<dbReference type="Proteomes" id="UP000187609">
    <property type="component" value="Unassembled WGS sequence"/>
</dbReference>
<dbReference type="InterPro" id="IPR036236">
    <property type="entry name" value="Znf_C2H2_sf"/>
</dbReference>
<dbReference type="PROSITE" id="PS00028">
    <property type="entry name" value="ZINC_FINGER_C2H2_1"/>
    <property type="match status" value="2"/>
</dbReference>
<keyword evidence="1" id="KW-0862">Zinc</keyword>
<dbReference type="SMART" id="SM00355">
    <property type="entry name" value="ZnF_C2H2"/>
    <property type="match status" value="2"/>
</dbReference>
<feature type="domain" description="C2H2-type" evidence="2">
    <location>
        <begin position="135"/>
        <end position="157"/>
    </location>
</feature>
<protein>
    <submittedName>
        <fullName evidence="3">Zinc finger protein zat9</fullName>
    </submittedName>
</protein>
<dbReference type="EMBL" id="MJEQ01037185">
    <property type="protein sequence ID" value="OIT04499.1"/>
    <property type="molecule type" value="Genomic_DNA"/>
</dbReference>
<dbReference type="Gramene" id="OIT04499">
    <property type="protein sequence ID" value="OIT04499"/>
    <property type="gene ID" value="A4A49_17552"/>
</dbReference>
<dbReference type="OMA" id="YAESCAY"/>
<dbReference type="STRING" id="49451.A0A1J6J0K4"/>
<dbReference type="SUPFAM" id="SSF57667">
    <property type="entry name" value="beta-beta-alpha zinc fingers"/>
    <property type="match status" value="1"/>
</dbReference>
<dbReference type="InterPro" id="IPR013087">
    <property type="entry name" value="Znf_C2H2_type"/>
</dbReference>
<sequence length="213" mass="24427">MWRIKKSRISYTHYMSNYDYRHVAYAESCAYASARVPSSEPVSSIWDTSPEEDVAYCLMMLSRDKWRKKEKEKDQKQDKVTKTRTRGKYKCETCSKFFRSYQALGGHVASHKKIKVSTNKTSETVETKYKEVKIHECPVCSRVFSSGQALGGHKRSHGITSTKIKLSRIDRTMIDLNVPASLEDAEIITQIEFSSVSDAKFVNPIKPLKVKLL</sequence>
<evidence type="ECO:0000313" key="4">
    <source>
        <dbReference type="Proteomes" id="UP000187609"/>
    </source>
</evidence>
<evidence type="ECO:0000259" key="2">
    <source>
        <dbReference type="PROSITE" id="PS50157"/>
    </source>
</evidence>
<comment type="caution">
    <text evidence="3">The sequence shown here is derived from an EMBL/GenBank/DDBJ whole genome shotgun (WGS) entry which is preliminary data.</text>
</comment>
<dbReference type="Gene3D" id="3.30.160.60">
    <property type="entry name" value="Classic Zinc Finger"/>
    <property type="match status" value="1"/>
</dbReference>
<proteinExistence type="predicted"/>
<feature type="domain" description="C2H2-type" evidence="2">
    <location>
        <begin position="89"/>
        <end position="116"/>
    </location>
</feature>
<dbReference type="PANTHER" id="PTHR46326:SF2">
    <property type="entry name" value="ZINC FINGER PROTEIN ZAT1-RELATED"/>
    <property type="match status" value="1"/>
</dbReference>
<dbReference type="PANTHER" id="PTHR46326">
    <property type="entry name" value="ZINC FINGER PROTEIN ZAT1-RELATED"/>
    <property type="match status" value="1"/>
</dbReference>
<reference evidence="3" key="1">
    <citation type="submission" date="2016-11" db="EMBL/GenBank/DDBJ databases">
        <title>The genome of Nicotiana attenuata.</title>
        <authorList>
            <person name="Xu S."/>
            <person name="Brockmoeller T."/>
            <person name="Gaquerel E."/>
            <person name="Navarro A."/>
            <person name="Kuhl H."/>
            <person name="Gase K."/>
            <person name="Ling Z."/>
            <person name="Zhou W."/>
            <person name="Kreitzer C."/>
            <person name="Stanke M."/>
            <person name="Tang H."/>
            <person name="Lyons E."/>
            <person name="Pandey P."/>
            <person name="Pandey S.P."/>
            <person name="Timmermann B."/>
            <person name="Baldwin I.T."/>
        </authorList>
    </citation>
    <scope>NUCLEOTIDE SEQUENCE [LARGE SCALE GENOMIC DNA]</scope>
    <source>
        <strain evidence="3">UT</strain>
    </source>
</reference>
<dbReference type="PROSITE" id="PS50157">
    <property type="entry name" value="ZINC_FINGER_C2H2_2"/>
    <property type="match status" value="2"/>
</dbReference>
<organism evidence="3 4">
    <name type="scientific">Nicotiana attenuata</name>
    <name type="common">Coyote tobacco</name>
    <dbReference type="NCBI Taxonomy" id="49451"/>
    <lineage>
        <taxon>Eukaryota</taxon>
        <taxon>Viridiplantae</taxon>
        <taxon>Streptophyta</taxon>
        <taxon>Embryophyta</taxon>
        <taxon>Tracheophyta</taxon>
        <taxon>Spermatophyta</taxon>
        <taxon>Magnoliopsida</taxon>
        <taxon>eudicotyledons</taxon>
        <taxon>Gunneridae</taxon>
        <taxon>Pentapetalae</taxon>
        <taxon>asterids</taxon>
        <taxon>lamiids</taxon>
        <taxon>Solanales</taxon>
        <taxon>Solanaceae</taxon>
        <taxon>Nicotianoideae</taxon>
        <taxon>Nicotianeae</taxon>
        <taxon>Nicotiana</taxon>
    </lineage>
</organism>
<accession>A0A1J6J0K4</accession>
<dbReference type="AlphaFoldDB" id="A0A1J6J0K4"/>
<keyword evidence="4" id="KW-1185">Reference proteome</keyword>
<dbReference type="GO" id="GO:0008270">
    <property type="term" value="F:zinc ion binding"/>
    <property type="evidence" value="ECO:0007669"/>
    <property type="project" value="UniProtKB-KW"/>
</dbReference>
<dbReference type="InterPro" id="IPR044303">
    <property type="entry name" value="ZAT1/4/9"/>
</dbReference>
<keyword evidence="1" id="KW-0479">Metal-binding</keyword>
<name>A0A1J6J0K4_NICAT</name>
<evidence type="ECO:0000256" key="1">
    <source>
        <dbReference type="PROSITE-ProRule" id="PRU00042"/>
    </source>
</evidence>
<dbReference type="Pfam" id="PF13912">
    <property type="entry name" value="zf-C2H2_6"/>
    <property type="match status" value="2"/>
</dbReference>